<feature type="region of interest" description="Disordered" evidence="1">
    <location>
        <begin position="540"/>
        <end position="564"/>
    </location>
</feature>
<accession>A0AAN7UB58</accession>
<dbReference type="AlphaFoldDB" id="A0AAN7UB58"/>
<keyword evidence="3" id="KW-1185">Reference proteome</keyword>
<dbReference type="Proteomes" id="UP001305414">
    <property type="component" value="Unassembled WGS sequence"/>
</dbReference>
<feature type="region of interest" description="Disordered" evidence="1">
    <location>
        <begin position="1"/>
        <end position="89"/>
    </location>
</feature>
<evidence type="ECO:0000256" key="1">
    <source>
        <dbReference type="SAM" id="MobiDB-lite"/>
    </source>
</evidence>
<gene>
    <name evidence="2" type="ORF">RRF57_004920</name>
</gene>
<sequence>MENQQRTLRSRSVSIAPAQDDGVQRRGRGRPRRNVQGARGGGVVSGPAHPSRRQEEDINPFEEDEDEEEEQVEVNNGEEGDGDEEENDDGLTYEQPIQRIRAFIRTIPVPDIDELMSRVPELIISAEWTQEMEDDLVDRFRRDPIRAFVDNMSTHLSVWSLWRKSCHLASVFPTDIIGPKHHMEYGVNVKVGGVDRPNPNWSRRFCQALDRLILASPCDDNMGLLALFIRYTVACRIDDRRRVPMDDSATGHSFFDLMEEQMQLANGQVDLATIGQRARNVWGLRGLAKSWEIRVLENLEATVVARDDDGDIEMRDDLAPYKVLPLDLETLKRAFGQVKRGGGGAPIFSDIDTEYDLICQARSATRGGVPANSDDFNRLLNALMLKDMRLVEQRRLGIQVQAPIGVPVVPDIPDMTIDDDERQLWEGFGDGDSGGDESFVEDGAMEEIQHDDSSDSHSPVEDEMQVDDFNLPPEPEPAEPTEPAEEELPMGPTKPPFAYSEDDESDGSIMEFTGVDPALFRNVQQDLTSPYMMSRLTTVYRGASRGGDSPPQGPSHGSRAVEDL</sequence>
<feature type="compositionally biased region" description="Polar residues" evidence="1">
    <location>
        <begin position="1"/>
        <end position="13"/>
    </location>
</feature>
<feature type="compositionally biased region" description="Acidic residues" evidence="1">
    <location>
        <begin position="476"/>
        <end position="488"/>
    </location>
</feature>
<reference evidence="2 3" key="1">
    <citation type="submission" date="2023-10" db="EMBL/GenBank/DDBJ databases">
        <title>Draft genome sequence of Xylaria bambusicola isolate GMP-LS, the root and basal stem rot pathogen of sugarcane in Indonesia.</title>
        <authorList>
            <person name="Selvaraj P."/>
            <person name="Muralishankar V."/>
            <person name="Muruganantham S."/>
            <person name="Sp S."/>
            <person name="Haryani S."/>
            <person name="Lau K.J.X."/>
            <person name="Naqvi N.I."/>
        </authorList>
    </citation>
    <scope>NUCLEOTIDE SEQUENCE [LARGE SCALE GENOMIC DNA]</scope>
    <source>
        <strain evidence="2">GMP-LS</strain>
    </source>
</reference>
<comment type="caution">
    <text evidence="2">The sequence shown here is derived from an EMBL/GenBank/DDBJ whole genome shotgun (WGS) entry which is preliminary data.</text>
</comment>
<feature type="region of interest" description="Disordered" evidence="1">
    <location>
        <begin position="448"/>
        <end position="508"/>
    </location>
</feature>
<proteinExistence type="predicted"/>
<feature type="compositionally biased region" description="Basic and acidic residues" evidence="1">
    <location>
        <begin position="448"/>
        <end position="460"/>
    </location>
</feature>
<evidence type="ECO:0000313" key="3">
    <source>
        <dbReference type="Proteomes" id="UP001305414"/>
    </source>
</evidence>
<protein>
    <submittedName>
        <fullName evidence="2">Uncharacterized protein</fullName>
    </submittedName>
</protein>
<dbReference type="EMBL" id="JAWHQM010000010">
    <property type="protein sequence ID" value="KAK5629205.1"/>
    <property type="molecule type" value="Genomic_DNA"/>
</dbReference>
<evidence type="ECO:0000313" key="2">
    <source>
        <dbReference type="EMBL" id="KAK5629205.1"/>
    </source>
</evidence>
<name>A0AAN7UB58_9PEZI</name>
<organism evidence="2 3">
    <name type="scientific">Xylaria bambusicola</name>
    <dbReference type="NCBI Taxonomy" id="326684"/>
    <lineage>
        <taxon>Eukaryota</taxon>
        <taxon>Fungi</taxon>
        <taxon>Dikarya</taxon>
        <taxon>Ascomycota</taxon>
        <taxon>Pezizomycotina</taxon>
        <taxon>Sordariomycetes</taxon>
        <taxon>Xylariomycetidae</taxon>
        <taxon>Xylariales</taxon>
        <taxon>Xylariaceae</taxon>
        <taxon>Xylaria</taxon>
    </lineage>
</organism>
<feature type="compositionally biased region" description="Acidic residues" evidence="1">
    <location>
        <begin position="57"/>
        <end position="89"/>
    </location>
</feature>